<dbReference type="Gene3D" id="3.50.50.60">
    <property type="entry name" value="FAD/NAD(P)-binding domain"/>
    <property type="match status" value="2"/>
</dbReference>
<comment type="cofactor">
    <cofactor evidence="1">
        <name>siroheme</name>
        <dbReference type="ChEBI" id="CHEBI:60052"/>
    </cofactor>
</comment>
<accession>A0ABM5W2X6</accession>
<name>A0ABM5W2X6_ECTME</name>
<dbReference type="Pfam" id="PF18267">
    <property type="entry name" value="Rubredoxin_C"/>
    <property type="match status" value="1"/>
</dbReference>
<gene>
    <name evidence="23" type="ORF">DW68_011320</name>
</gene>
<evidence type="ECO:0000313" key="24">
    <source>
        <dbReference type="Proteomes" id="UP000028530"/>
    </source>
</evidence>
<dbReference type="PANTHER" id="PTHR43809">
    <property type="entry name" value="NITRITE REDUCTASE (NADH) LARGE SUBUNIT"/>
    <property type="match status" value="1"/>
</dbReference>
<dbReference type="InterPro" id="IPR017121">
    <property type="entry name" value="Nitrite_Rdtase_lsu"/>
</dbReference>
<dbReference type="Pfam" id="PF01077">
    <property type="entry name" value="NIR_SIR"/>
    <property type="match status" value="1"/>
</dbReference>
<dbReference type="PIRSF" id="PIRSF037149">
    <property type="entry name" value="NirB"/>
    <property type="match status" value="1"/>
</dbReference>
<dbReference type="Pfam" id="PF03460">
    <property type="entry name" value="NIR_SIR_ferr"/>
    <property type="match status" value="1"/>
</dbReference>
<organism evidence="23 24">
    <name type="scientific">Ectopseudomonas mendocina S5.2</name>
    <dbReference type="NCBI Taxonomy" id="1225174"/>
    <lineage>
        <taxon>Bacteria</taxon>
        <taxon>Pseudomonadati</taxon>
        <taxon>Pseudomonadota</taxon>
        <taxon>Gammaproteobacteria</taxon>
        <taxon>Pseudomonadales</taxon>
        <taxon>Pseudomonadaceae</taxon>
        <taxon>Ectopseudomonas</taxon>
    </lineage>
</organism>
<keyword evidence="13" id="KW-0408">Iron</keyword>
<dbReference type="InterPro" id="IPR036136">
    <property type="entry name" value="Nit/Sulf_reduc_fer-like_dom_sf"/>
</dbReference>
<evidence type="ECO:0000256" key="6">
    <source>
        <dbReference type="ARBA" id="ARBA00022485"/>
    </source>
</evidence>
<sequence length="818" mass="89708">MQKLKLVMIGNGMAGVRTLEELLKLAPNLYDITVFGAEPHPNYNRILLSPVLAGEQTFEEIVLNDLNWYADNGIKLLLGRKVVKIDRKKRLVIADDGSEAEYDRLLIATGSNPFILPIPGKDLQGVIGYRDIADTQTMMDTAKTHKHAVVIGGGLLGLEAANGLKLRGMDVTVVHIGDWLLERQLDRTAGELLQKSLEDRGLKFLLPKHTAELLDNGEGHLCAVKFKDGEVIPADLVVMAAGIRPNTELAESAGIACNRGILVNDTMQTYDPRVYAIGECASHRGIAYGLVAPLFEQAKVCANHLAQLGFSRYQGSVTSTKLKVTGIDLFSAGEFMGGEGTETITLSDPIGGVYKKLVIKDDVLVGACLYGDTADGGWYFRQIRENHNVSEIRDHLMFGEGAIGDVGHQGADKTANMPDSMEICGCNGVCKGTIVKAIQENGLFSVDEVKKHTKAASSCGSCAGLVEQILISTIGGAADVKPKSEKAICGCSDLNHGQIRKAIREQHLTSMAQTMEFLNWSTPNGCATCRPALNYYLISTWPGEAKDDPQSRLINERAHANIQKDGTYSVVPRMWGGVTYPSELRRIADVADKYNVPMVKVTGGQRIDLLGIKKDDLPAVWKDLDMPSGHAYGKSIRTVKTCVGSEFCRFGTQNSTQLGIDLEHDLFNMWSPHKVKLAVSGCPRNCAEAGIKDVGIIGVDSGFEMYIGGNGGIKTEVAEFFVKVKTAEEVREYNAAFLQLYREEAFYLERTVHYMQRVGMEHIKKAVLEDEANRKALAARLHYALSFEQDPWKERIETPQLKKEFDTIKVVQIEEATV</sequence>
<evidence type="ECO:0000256" key="16">
    <source>
        <dbReference type="ARBA" id="ARBA00034078"/>
    </source>
</evidence>
<evidence type="ECO:0000256" key="14">
    <source>
        <dbReference type="ARBA" id="ARBA00023014"/>
    </source>
</evidence>
<dbReference type="Pfam" id="PF07992">
    <property type="entry name" value="Pyr_redox_2"/>
    <property type="match status" value="1"/>
</dbReference>
<dbReference type="CDD" id="cd19944">
    <property type="entry name" value="NirB_Fer2_BFD-like_2"/>
    <property type="match status" value="1"/>
</dbReference>
<evidence type="ECO:0000256" key="4">
    <source>
        <dbReference type="ARBA" id="ARBA00005096"/>
    </source>
</evidence>
<dbReference type="InterPro" id="IPR016156">
    <property type="entry name" value="FAD/NAD-linked_Rdtase_dimer_sf"/>
</dbReference>
<dbReference type="InterPro" id="IPR006066">
    <property type="entry name" value="NO2/SO3_Rdtase_FeS/sirohaem_BS"/>
</dbReference>
<keyword evidence="7" id="KW-0349">Heme</keyword>
<dbReference type="SUPFAM" id="SSF55124">
    <property type="entry name" value="Nitrite/Sulfite reductase N-terminal domain-like"/>
    <property type="match status" value="1"/>
</dbReference>
<protein>
    <submittedName>
        <fullName evidence="23">Nitrite reductase</fullName>
    </submittedName>
</protein>
<dbReference type="SUPFAM" id="SSF51905">
    <property type="entry name" value="FAD/NAD(P)-binding domain"/>
    <property type="match status" value="2"/>
</dbReference>
<evidence type="ECO:0000256" key="13">
    <source>
        <dbReference type="ARBA" id="ARBA00023004"/>
    </source>
</evidence>
<evidence type="ECO:0000256" key="2">
    <source>
        <dbReference type="ARBA" id="ARBA00001966"/>
    </source>
</evidence>
<evidence type="ECO:0000256" key="11">
    <source>
        <dbReference type="ARBA" id="ARBA00022827"/>
    </source>
</evidence>
<dbReference type="PRINTS" id="PR00397">
    <property type="entry name" value="SIROHAEM"/>
</dbReference>
<keyword evidence="8 17" id="KW-0285">Flavoprotein</keyword>
<evidence type="ECO:0000256" key="8">
    <source>
        <dbReference type="ARBA" id="ARBA00022630"/>
    </source>
</evidence>
<dbReference type="PRINTS" id="PR00368">
    <property type="entry name" value="FADPNR"/>
</dbReference>
<evidence type="ECO:0000256" key="17">
    <source>
        <dbReference type="PIRNR" id="PIRNR037149"/>
    </source>
</evidence>
<keyword evidence="10" id="KW-0479">Metal-binding</keyword>
<keyword evidence="14" id="KW-0411">Iron-sulfur</keyword>
<comment type="similarity">
    <text evidence="5">Belongs to the nitrite and sulfite reductase 4Fe-4S domain family.</text>
</comment>
<dbReference type="PRINTS" id="PR00411">
    <property type="entry name" value="PNDRDTASEI"/>
</dbReference>
<proteinExistence type="inferred from homology"/>
<evidence type="ECO:0000259" key="22">
    <source>
        <dbReference type="Pfam" id="PF18267"/>
    </source>
</evidence>
<dbReference type="CDD" id="cd19943">
    <property type="entry name" value="NirB_Fer2_BFD-like_1"/>
    <property type="match status" value="1"/>
</dbReference>
<keyword evidence="15 17" id="KW-0534">Nitrate assimilation</keyword>
<feature type="domain" description="BFD-like [2Fe-2S]-binding" evidence="20">
    <location>
        <begin position="423"/>
        <end position="471"/>
    </location>
</feature>
<evidence type="ECO:0000259" key="18">
    <source>
        <dbReference type="Pfam" id="PF01077"/>
    </source>
</evidence>
<dbReference type="InterPro" id="IPR012744">
    <property type="entry name" value="Nitri_red_NirB"/>
</dbReference>
<keyword evidence="9" id="KW-0001">2Fe-2S</keyword>
<dbReference type="RefSeq" id="WP_026041903.1">
    <property type="nucleotide sequence ID" value="NZ_CP013124.1"/>
</dbReference>
<dbReference type="InterPro" id="IPR023753">
    <property type="entry name" value="FAD/NAD-binding_dom"/>
</dbReference>
<evidence type="ECO:0000256" key="5">
    <source>
        <dbReference type="ARBA" id="ARBA00010429"/>
    </source>
</evidence>
<dbReference type="Gene3D" id="1.10.10.1100">
    <property type="entry name" value="BFD-like [2Fe-2S]-binding domain"/>
    <property type="match status" value="2"/>
</dbReference>
<evidence type="ECO:0000256" key="10">
    <source>
        <dbReference type="ARBA" id="ARBA00022723"/>
    </source>
</evidence>
<evidence type="ECO:0000256" key="1">
    <source>
        <dbReference type="ARBA" id="ARBA00001929"/>
    </source>
</evidence>
<keyword evidence="12" id="KW-0560">Oxidoreductase</keyword>
<evidence type="ECO:0000259" key="21">
    <source>
        <dbReference type="Pfam" id="PF07992"/>
    </source>
</evidence>
<dbReference type="PANTHER" id="PTHR43809:SF1">
    <property type="entry name" value="NITRITE REDUCTASE (NADH) LARGE SUBUNIT"/>
    <property type="match status" value="1"/>
</dbReference>
<comment type="cofactor">
    <cofactor evidence="3 17">
        <name>FAD</name>
        <dbReference type="ChEBI" id="CHEBI:57692"/>
    </cofactor>
</comment>
<dbReference type="InterPro" id="IPR005117">
    <property type="entry name" value="NiRdtase/SiRdtase_haem-b_fer"/>
</dbReference>
<keyword evidence="11 17" id="KW-0274">FAD</keyword>
<dbReference type="Gene3D" id="3.30.390.30">
    <property type="match status" value="1"/>
</dbReference>
<comment type="cofactor">
    <cofactor evidence="2">
        <name>[4Fe-4S] cluster</name>
        <dbReference type="ChEBI" id="CHEBI:49883"/>
    </cofactor>
</comment>
<keyword evidence="24" id="KW-1185">Reference proteome</keyword>
<feature type="domain" description="NADH-rubredoxin oxidoreductase C-terminal" evidence="22">
    <location>
        <begin position="319"/>
        <end position="385"/>
    </location>
</feature>
<dbReference type="PROSITE" id="PS00365">
    <property type="entry name" value="NIR_SIR"/>
    <property type="match status" value="1"/>
</dbReference>
<evidence type="ECO:0000256" key="9">
    <source>
        <dbReference type="ARBA" id="ARBA00022714"/>
    </source>
</evidence>
<dbReference type="Proteomes" id="UP000028530">
    <property type="component" value="Chromosome"/>
</dbReference>
<evidence type="ECO:0000259" key="19">
    <source>
        <dbReference type="Pfam" id="PF03460"/>
    </source>
</evidence>
<comment type="cofactor">
    <cofactor evidence="16">
        <name>[2Fe-2S] cluster</name>
        <dbReference type="ChEBI" id="CHEBI:190135"/>
    </cofactor>
</comment>
<feature type="domain" description="FAD/NAD(P)-binding" evidence="21">
    <location>
        <begin position="5"/>
        <end position="283"/>
    </location>
</feature>
<dbReference type="InterPro" id="IPR045854">
    <property type="entry name" value="NO2/SO3_Rdtase_4Fe4S_sf"/>
</dbReference>
<comment type="pathway">
    <text evidence="4">Nitrogen metabolism; nitrate reduction (assimilation).</text>
</comment>
<dbReference type="InterPro" id="IPR006067">
    <property type="entry name" value="NO2/SO3_Rdtase_4Fe4S_dom"/>
</dbReference>
<evidence type="ECO:0000256" key="3">
    <source>
        <dbReference type="ARBA" id="ARBA00001974"/>
    </source>
</evidence>
<dbReference type="InterPro" id="IPR041575">
    <property type="entry name" value="Rubredoxin_C"/>
</dbReference>
<dbReference type="SUPFAM" id="SSF56014">
    <property type="entry name" value="Nitrite and sulphite reductase 4Fe-4S domain-like"/>
    <property type="match status" value="1"/>
</dbReference>
<dbReference type="InterPro" id="IPR041854">
    <property type="entry name" value="BFD-like_2Fe2S-bd_dom_sf"/>
</dbReference>
<dbReference type="Gene3D" id="3.90.480.10">
    <property type="entry name" value="Sulfite Reductase Hemoprotein,Domain 2"/>
    <property type="match status" value="1"/>
</dbReference>
<dbReference type="EMBL" id="CP013124">
    <property type="protein sequence ID" value="ALN21604.1"/>
    <property type="molecule type" value="Genomic_DNA"/>
</dbReference>
<feature type="domain" description="BFD-like [2Fe-2S]-binding" evidence="20">
    <location>
        <begin position="488"/>
        <end position="538"/>
    </location>
</feature>
<dbReference type="InterPro" id="IPR007419">
    <property type="entry name" value="BFD-like_2Fe2S-bd_dom"/>
</dbReference>
<dbReference type="InterPro" id="IPR036188">
    <property type="entry name" value="FAD/NAD-bd_sf"/>
</dbReference>
<evidence type="ECO:0000313" key="23">
    <source>
        <dbReference type="EMBL" id="ALN21604.1"/>
    </source>
</evidence>
<evidence type="ECO:0000259" key="20">
    <source>
        <dbReference type="Pfam" id="PF04324"/>
    </source>
</evidence>
<dbReference type="Gene3D" id="3.30.413.10">
    <property type="entry name" value="Sulfite Reductase Hemoprotein, domain 1"/>
    <property type="match status" value="1"/>
</dbReference>
<keyword evidence="6" id="KW-0004">4Fe-4S</keyword>
<feature type="domain" description="Nitrite/Sulfite reductase ferredoxin-like" evidence="19">
    <location>
        <begin position="563"/>
        <end position="625"/>
    </location>
</feature>
<evidence type="ECO:0000256" key="12">
    <source>
        <dbReference type="ARBA" id="ARBA00023002"/>
    </source>
</evidence>
<reference evidence="23 24" key="1">
    <citation type="submission" date="2015-11" db="EMBL/GenBank/DDBJ databases">
        <authorList>
            <person name="Chong T.M."/>
            <person name="Chan K.G."/>
            <person name="Dessaux Y."/>
        </authorList>
    </citation>
    <scope>NUCLEOTIDE SEQUENCE [LARGE SCALE GENOMIC DNA]</scope>
    <source>
        <strain evidence="23 24">S5.2</strain>
    </source>
</reference>
<dbReference type="Pfam" id="PF04324">
    <property type="entry name" value="Fer2_BFD"/>
    <property type="match status" value="2"/>
</dbReference>
<feature type="domain" description="Nitrite/sulphite reductase 4Fe-4S" evidence="18">
    <location>
        <begin position="633"/>
        <end position="773"/>
    </location>
</feature>
<dbReference type="InterPro" id="IPR052034">
    <property type="entry name" value="NasD-like"/>
</dbReference>
<evidence type="ECO:0000256" key="7">
    <source>
        <dbReference type="ARBA" id="ARBA00022617"/>
    </source>
</evidence>
<evidence type="ECO:0000256" key="15">
    <source>
        <dbReference type="ARBA" id="ARBA00023063"/>
    </source>
</evidence>
<dbReference type="NCBIfam" id="TIGR02374">
    <property type="entry name" value="nitri_red_nirB"/>
    <property type="match status" value="1"/>
</dbReference>
<dbReference type="GeneID" id="57606455"/>